<feature type="signal peptide" evidence="4">
    <location>
        <begin position="1"/>
        <end position="24"/>
    </location>
</feature>
<comment type="subunit">
    <text evidence="4">Component of the lipopolysaccharide transport and assembly complex.</text>
</comment>
<evidence type="ECO:0000256" key="3">
    <source>
        <dbReference type="ARBA" id="ARBA00022764"/>
    </source>
</evidence>
<evidence type="ECO:0000256" key="2">
    <source>
        <dbReference type="ARBA" id="ARBA00022729"/>
    </source>
</evidence>
<dbReference type="AlphaFoldDB" id="A0AA41ZMU4"/>
<dbReference type="EMBL" id="JAPIVE010000001">
    <property type="protein sequence ID" value="MCX2523785.1"/>
    <property type="molecule type" value="Genomic_DNA"/>
</dbReference>
<feature type="region of interest" description="Disordered" evidence="5">
    <location>
        <begin position="149"/>
        <end position="178"/>
    </location>
</feature>
<dbReference type="GO" id="GO:0030288">
    <property type="term" value="C:outer membrane-bounded periplasmic space"/>
    <property type="evidence" value="ECO:0007669"/>
    <property type="project" value="TreeGrafter"/>
</dbReference>
<organism evidence="7 8">
    <name type="scientific">Larsenimonas rhizosphaerae</name>
    <dbReference type="NCBI Taxonomy" id="2944682"/>
    <lineage>
        <taxon>Bacteria</taxon>
        <taxon>Pseudomonadati</taxon>
        <taxon>Pseudomonadota</taxon>
        <taxon>Gammaproteobacteria</taxon>
        <taxon>Oceanospirillales</taxon>
        <taxon>Halomonadaceae</taxon>
        <taxon>Larsenimonas</taxon>
    </lineage>
</organism>
<comment type="subcellular location">
    <subcellularLocation>
        <location evidence="4">Periplasm</location>
    </subcellularLocation>
</comment>
<evidence type="ECO:0000256" key="5">
    <source>
        <dbReference type="SAM" id="MobiDB-lite"/>
    </source>
</evidence>
<dbReference type="PANTHER" id="PTHR36504">
    <property type="entry name" value="LIPOPOLYSACCHARIDE EXPORT SYSTEM PROTEIN LPTA"/>
    <property type="match status" value="1"/>
</dbReference>
<dbReference type="HAMAP" id="MF_01914">
    <property type="entry name" value="LPS_assembly_LptA"/>
    <property type="match status" value="1"/>
</dbReference>
<evidence type="ECO:0000313" key="7">
    <source>
        <dbReference type="EMBL" id="MCX2523785.1"/>
    </source>
</evidence>
<dbReference type="PANTHER" id="PTHR36504:SF1">
    <property type="entry name" value="LIPOPOLYSACCHARIDE EXPORT SYSTEM PROTEIN LPTA"/>
    <property type="match status" value="1"/>
</dbReference>
<dbReference type="GO" id="GO:0009279">
    <property type="term" value="C:cell outer membrane"/>
    <property type="evidence" value="ECO:0007669"/>
    <property type="project" value="TreeGrafter"/>
</dbReference>
<name>A0AA41ZMU4_9GAMM</name>
<evidence type="ECO:0000256" key="1">
    <source>
        <dbReference type="ARBA" id="ARBA00022448"/>
    </source>
</evidence>
<dbReference type="InterPro" id="IPR052037">
    <property type="entry name" value="LPS_export_LptA"/>
</dbReference>
<dbReference type="Pfam" id="PF03968">
    <property type="entry name" value="LptD_N"/>
    <property type="match status" value="1"/>
</dbReference>
<keyword evidence="2 4" id="KW-0732">Signal</keyword>
<feature type="chain" id="PRO_5041495598" description="Lipopolysaccharide export system protein LptA" evidence="4">
    <location>
        <begin position="25"/>
        <end position="178"/>
    </location>
</feature>
<dbReference type="GO" id="GO:0043165">
    <property type="term" value="P:Gram-negative-bacterium-type cell outer membrane assembly"/>
    <property type="evidence" value="ECO:0007669"/>
    <property type="project" value="UniProtKB-UniRule"/>
</dbReference>
<gene>
    <name evidence="4 7" type="primary">lptA</name>
    <name evidence="7" type="ORF">OQ287_05995</name>
</gene>
<proteinExistence type="inferred from homology"/>
<keyword evidence="8" id="KW-1185">Reference proteome</keyword>
<evidence type="ECO:0000259" key="6">
    <source>
        <dbReference type="Pfam" id="PF03968"/>
    </source>
</evidence>
<feature type="domain" description="Organic solvent tolerance-like N-terminal" evidence="6">
    <location>
        <begin position="34"/>
        <end position="145"/>
    </location>
</feature>
<comment type="caution">
    <text evidence="7">The sequence shown here is derived from an EMBL/GenBank/DDBJ whole genome shotgun (WGS) entry which is preliminary data.</text>
</comment>
<dbReference type="InterPro" id="IPR014340">
    <property type="entry name" value="LptA"/>
</dbReference>
<evidence type="ECO:0000313" key="8">
    <source>
        <dbReference type="Proteomes" id="UP001165678"/>
    </source>
</evidence>
<dbReference type="NCBIfam" id="TIGR03002">
    <property type="entry name" value="outer_YhbN_LptA"/>
    <property type="match status" value="1"/>
</dbReference>
<accession>A0AA41ZMU4</accession>
<comment type="function">
    <text evidence="4">Involved in the assembly of lipopolysaccharide (LPS). Required for the translocation of LPS from the inner membrane to the outer membrane. May form a bridge between the inner membrane and the outer membrane, via interactions with LptC and LptD, thereby facilitating LPS transfer across the periplasm.</text>
</comment>
<keyword evidence="1 4" id="KW-0813">Transport</keyword>
<reference evidence="7" key="1">
    <citation type="submission" date="2022-11" db="EMBL/GenBank/DDBJ databases">
        <title>Larsenimonas rhizosphaerae sp. nov., isolated from a tidal mudflat.</title>
        <authorList>
            <person name="Lee S.D."/>
            <person name="Kim I.S."/>
        </authorList>
    </citation>
    <scope>NUCLEOTIDE SEQUENCE</scope>
    <source>
        <strain evidence="7">GH2-1</strain>
    </source>
</reference>
<dbReference type="InterPro" id="IPR005653">
    <property type="entry name" value="OstA-like_N"/>
</dbReference>
<dbReference type="Gene3D" id="2.60.450.10">
    <property type="entry name" value="Lipopolysaccharide (LPS) transport protein A like domain"/>
    <property type="match status" value="1"/>
</dbReference>
<dbReference type="GO" id="GO:0001530">
    <property type="term" value="F:lipopolysaccharide binding"/>
    <property type="evidence" value="ECO:0007669"/>
    <property type="project" value="InterPro"/>
</dbReference>
<dbReference type="GO" id="GO:0015920">
    <property type="term" value="P:lipopolysaccharide transport"/>
    <property type="evidence" value="ECO:0007669"/>
    <property type="project" value="UniProtKB-UniRule"/>
</dbReference>
<keyword evidence="3 4" id="KW-0574">Periplasm</keyword>
<dbReference type="GO" id="GO:0017089">
    <property type="term" value="F:glycolipid transfer activity"/>
    <property type="evidence" value="ECO:0007669"/>
    <property type="project" value="TreeGrafter"/>
</dbReference>
<dbReference type="RefSeq" id="WP_250937675.1">
    <property type="nucleotide sequence ID" value="NZ_JAMLJK010000001.1"/>
</dbReference>
<comment type="similarity">
    <text evidence="4">Belongs to the LptA family.</text>
</comment>
<evidence type="ECO:0000256" key="4">
    <source>
        <dbReference type="HAMAP-Rule" id="MF_01914"/>
    </source>
</evidence>
<sequence length="178" mass="19401" precursor="true">MILRTPLRLAGGLTLALLAHQALALPSDASKPIHISADKLNLDDKAGTAVYTGNVDMTQGTMLLKANRVDIQRGNNGNVSRVTAIGQGERAYLEQKPNPQDSKVQGWGDKVIYHADTRRVELIGNAKLIQSPDTFNGAYVEYFLDRRQVNARGGKPSSSDSSDQRVEMTLNPQNSQSQ</sequence>
<dbReference type="Proteomes" id="UP001165678">
    <property type="component" value="Unassembled WGS sequence"/>
</dbReference>
<protein>
    <recommendedName>
        <fullName evidence="4">Lipopolysaccharide export system protein LptA</fullName>
    </recommendedName>
</protein>